<evidence type="ECO:0000313" key="2">
    <source>
        <dbReference type="Proteomes" id="UP001202328"/>
    </source>
</evidence>
<protein>
    <submittedName>
        <fullName evidence="1">Uncharacterized protein</fullName>
    </submittedName>
</protein>
<sequence length="139" mass="16006">MPRTMTVREWEDFVKHVNSAEFRVDLQKDQDTTKEIDRANLWKVGHKQRKGKKPHLGVLEAFEKLEKAQAEHGVDCRSSVTDDTLAKAFGEDKKTKGRLKGIGLGATRKKVVAQSHYKLMIRECQESYRALNDRLVQLE</sequence>
<dbReference type="AlphaFoldDB" id="A0AAD4RYV2"/>
<dbReference type="Proteomes" id="UP001202328">
    <property type="component" value="Unassembled WGS sequence"/>
</dbReference>
<name>A0AAD4RYV2_9MAGN</name>
<evidence type="ECO:0000313" key="1">
    <source>
        <dbReference type="EMBL" id="KAI3845776.1"/>
    </source>
</evidence>
<reference evidence="1" key="1">
    <citation type="submission" date="2022-04" db="EMBL/GenBank/DDBJ databases">
        <title>A functionally conserved STORR gene fusion in Papaver species that diverged 16.8 million years ago.</title>
        <authorList>
            <person name="Catania T."/>
        </authorList>
    </citation>
    <scope>NUCLEOTIDE SEQUENCE</scope>
    <source>
        <strain evidence="1">S-188037</strain>
    </source>
</reference>
<proteinExistence type="predicted"/>
<gene>
    <name evidence="1" type="ORF">MKW98_016535</name>
</gene>
<feature type="non-terminal residue" evidence="1">
    <location>
        <position position="139"/>
    </location>
</feature>
<dbReference type="EMBL" id="JAJJMB010016632">
    <property type="protein sequence ID" value="KAI3845776.1"/>
    <property type="molecule type" value="Genomic_DNA"/>
</dbReference>
<organism evidence="1 2">
    <name type="scientific">Papaver atlanticum</name>
    <dbReference type="NCBI Taxonomy" id="357466"/>
    <lineage>
        <taxon>Eukaryota</taxon>
        <taxon>Viridiplantae</taxon>
        <taxon>Streptophyta</taxon>
        <taxon>Embryophyta</taxon>
        <taxon>Tracheophyta</taxon>
        <taxon>Spermatophyta</taxon>
        <taxon>Magnoliopsida</taxon>
        <taxon>Ranunculales</taxon>
        <taxon>Papaveraceae</taxon>
        <taxon>Papaveroideae</taxon>
        <taxon>Papaver</taxon>
    </lineage>
</organism>
<keyword evidence="2" id="KW-1185">Reference proteome</keyword>
<accession>A0AAD4RYV2</accession>
<comment type="caution">
    <text evidence="1">The sequence shown here is derived from an EMBL/GenBank/DDBJ whole genome shotgun (WGS) entry which is preliminary data.</text>
</comment>